<organism evidence="1 2">
    <name type="scientific">Echinostoma caproni</name>
    <dbReference type="NCBI Taxonomy" id="27848"/>
    <lineage>
        <taxon>Eukaryota</taxon>
        <taxon>Metazoa</taxon>
        <taxon>Spiralia</taxon>
        <taxon>Lophotrochozoa</taxon>
        <taxon>Platyhelminthes</taxon>
        <taxon>Trematoda</taxon>
        <taxon>Digenea</taxon>
        <taxon>Plagiorchiida</taxon>
        <taxon>Echinostomata</taxon>
        <taxon>Echinostomatoidea</taxon>
        <taxon>Echinostomatidae</taxon>
        <taxon>Echinostoma</taxon>
    </lineage>
</organism>
<name>A0A3P8JI43_9TREM</name>
<dbReference type="AlphaFoldDB" id="A0A3P8JI43"/>
<protein>
    <submittedName>
        <fullName evidence="1">Uncharacterized protein</fullName>
    </submittedName>
</protein>
<accession>A0A3P8JI43</accession>
<evidence type="ECO:0000313" key="1">
    <source>
        <dbReference type="EMBL" id="VDP67959.1"/>
    </source>
</evidence>
<proteinExistence type="predicted"/>
<sequence length="80" mass="8392">MAPSTAWPCPTKFNPPPPIVDEDLLFGAAFDAIRRGTSKEETSTRYTAKPGDDLNSTVASGSLVIVTPGVSELEDLASAI</sequence>
<evidence type="ECO:0000313" key="2">
    <source>
        <dbReference type="Proteomes" id="UP000272942"/>
    </source>
</evidence>
<dbReference type="EMBL" id="UZAN01039983">
    <property type="protein sequence ID" value="VDP67959.1"/>
    <property type="molecule type" value="Genomic_DNA"/>
</dbReference>
<keyword evidence="2" id="KW-1185">Reference proteome</keyword>
<gene>
    <name evidence="1" type="ORF">ECPE_LOCUS2959</name>
</gene>
<dbReference type="Proteomes" id="UP000272942">
    <property type="component" value="Unassembled WGS sequence"/>
</dbReference>
<reference evidence="1 2" key="1">
    <citation type="submission" date="2018-11" db="EMBL/GenBank/DDBJ databases">
        <authorList>
            <consortium name="Pathogen Informatics"/>
        </authorList>
    </citation>
    <scope>NUCLEOTIDE SEQUENCE [LARGE SCALE GENOMIC DNA]</scope>
    <source>
        <strain evidence="1 2">Egypt</strain>
    </source>
</reference>